<feature type="transmembrane region" description="Helical" evidence="1">
    <location>
        <begin position="12"/>
        <end position="32"/>
    </location>
</feature>
<evidence type="ECO:0000313" key="2">
    <source>
        <dbReference type="EMBL" id="TGK36212.1"/>
    </source>
</evidence>
<keyword evidence="1" id="KW-0472">Membrane</keyword>
<dbReference type="EMBL" id="RQFA01000024">
    <property type="protein sequence ID" value="TGK36212.1"/>
    <property type="molecule type" value="Genomic_DNA"/>
</dbReference>
<protein>
    <submittedName>
        <fullName evidence="2">Uncharacterized protein</fullName>
    </submittedName>
</protein>
<dbReference type="AlphaFoldDB" id="A0A5F1YI64"/>
<gene>
    <name evidence="2" type="ORF">EHQ17_04680</name>
</gene>
<evidence type="ECO:0000313" key="3">
    <source>
        <dbReference type="Proteomes" id="UP000298277"/>
    </source>
</evidence>
<keyword evidence="3" id="KW-1185">Reference proteome</keyword>
<keyword evidence="1" id="KW-0812">Transmembrane</keyword>
<accession>A0A5F1YI64</accession>
<evidence type="ECO:0000256" key="1">
    <source>
        <dbReference type="SAM" id="Phobius"/>
    </source>
</evidence>
<feature type="transmembrane region" description="Helical" evidence="1">
    <location>
        <begin position="44"/>
        <end position="61"/>
    </location>
</feature>
<sequence>MTKKIKKFADEFRTPSLAIFSASFLIEAGLQFTEKAKELSVLDLHYTVFGAIAILSLLAYLRKPITQAWVTFRTGKTVPEETKDEQNS</sequence>
<dbReference type="Proteomes" id="UP000298277">
    <property type="component" value="Unassembled WGS sequence"/>
</dbReference>
<comment type="caution">
    <text evidence="2">The sequence shown here is derived from an EMBL/GenBank/DDBJ whole genome shotgun (WGS) entry which is preliminary data.</text>
</comment>
<keyword evidence="1" id="KW-1133">Transmembrane helix</keyword>
<dbReference type="RefSeq" id="WP_135595534.1">
    <property type="nucleotide sequence ID" value="NZ_RQEZ01000086.1"/>
</dbReference>
<proteinExistence type="predicted"/>
<name>A0A5F1YI64_9LEPT</name>
<reference evidence="2" key="1">
    <citation type="journal article" date="2019" name="PLoS Negl. Trop. Dis.">
        <title>Revisiting the worldwide diversity of Leptospira species in the environment.</title>
        <authorList>
            <person name="Vincent A.T."/>
            <person name="Schiettekatte O."/>
            <person name="Bourhy P."/>
            <person name="Veyrier F.J."/>
            <person name="Picardeau M."/>
        </authorList>
    </citation>
    <scope>NUCLEOTIDE SEQUENCE [LARGE SCALE GENOMIC DNA]</scope>
    <source>
        <strain evidence="2">201800299</strain>
    </source>
</reference>
<organism evidence="2 3">
    <name type="scientific">Leptospira gomenensis</name>
    <dbReference type="NCBI Taxonomy" id="2484974"/>
    <lineage>
        <taxon>Bacteria</taxon>
        <taxon>Pseudomonadati</taxon>
        <taxon>Spirochaetota</taxon>
        <taxon>Spirochaetia</taxon>
        <taxon>Leptospirales</taxon>
        <taxon>Leptospiraceae</taxon>
        <taxon>Leptospira</taxon>
    </lineage>
</organism>